<dbReference type="InterPro" id="IPR036397">
    <property type="entry name" value="RNaseH_sf"/>
</dbReference>
<protein>
    <recommendedName>
        <fullName evidence="1">Exonuclease domain-containing protein</fullName>
    </recommendedName>
</protein>
<dbReference type="AlphaFoldDB" id="A0A5C6F4I4"/>
<dbReference type="GO" id="GO:0004527">
    <property type="term" value="F:exonuclease activity"/>
    <property type="evidence" value="ECO:0007669"/>
    <property type="project" value="UniProtKB-ARBA"/>
</dbReference>
<dbReference type="SUPFAM" id="SSF53098">
    <property type="entry name" value="Ribonuclease H-like"/>
    <property type="match status" value="1"/>
</dbReference>
<reference evidence="2 3" key="1">
    <citation type="submission" date="2019-02" db="EMBL/GenBank/DDBJ databases">
        <title>Deep-cultivation of Planctomycetes and their phenomic and genomic characterization uncovers novel biology.</title>
        <authorList>
            <person name="Wiegand S."/>
            <person name="Jogler M."/>
            <person name="Boedeker C."/>
            <person name="Pinto D."/>
            <person name="Vollmers J."/>
            <person name="Rivas-Marin E."/>
            <person name="Kohn T."/>
            <person name="Peeters S.H."/>
            <person name="Heuer A."/>
            <person name="Rast P."/>
            <person name="Oberbeckmann S."/>
            <person name="Bunk B."/>
            <person name="Jeske O."/>
            <person name="Meyerdierks A."/>
            <person name="Storesund J.E."/>
            <person name="Kallscheuer N."/>
            <person name="Luecker S."/>
            <person name="Lage O.M."/>
            <person name="Pohl T."/>
            <person name="Merkel B.J."/>
            <person name="Hornburger P."/>
            <person name="Mueller R.-W."/>
            <person name="Bruemmer F."/>
            <person name="Labrenz M."/>
            <person name="Spormann A.M."/>
            <person name="Op Den Camp H."/>
            <person name="Overmann J."/>
            <person name="Amann R."/>
            <person name="Jetten M.S.M."/>
            <person name="Mascher T."/>
            <person name="Medema M.H."/>
            <person name="Devos D.P."/>
            <person name="Kaster A.-K."/>
            <person name="Ovreas L."/>
            <person name="Rohde M."/>
            <person name="Galperin M.Y."/>
            <person name="Jogler C."/>
        </authorList>
    </citation>
    <scope>NUCLEOTIDE SEQUENCE [LARGE SCALE GENOMIC DNA]</scope>
    <source>
        <strain evidence="2 3">Poly51</strain>
    </source>
</reference>
<dbReference type="SMART" id="SM00479">
    <property type="entry name" value="EXOIII"/>
    <property type="match status" value="1"/>
</dbReference>
<dbReference type="InterPro" id="IPR012337">
    <property type="entry name" value="RNaseH-like_sf"/>
</dbReference>
<dbReference type="Gene3D" id="3.30.420.10">
    <property type="entry name" value="Ribonuclease H-like superfamily/Ribonuclease H"/>
    <property type="match status" value="1"/>
</dbReference>
<organism evidence="2 3">
    <name type="scientific">Rubripirellula tenax</name>
    <dbReference type="NCBI Taxonomy" id="2528015"/>
    <lineage>
        <taxon>Bacteria</taxon>
        <taxon>Pseudomonadati</taxon>
        <taxon>Planctomycetota</taxon>
        <taxon>Planctomycetia</taxon>
        <taxon>Pirellulales</taxon>
        <taxon>Pirellulaceae</taxon>
        <taxon>Rubripirellula</taxon>
    </lineage>
</organism>
<dbReference type="Proteomes" id="UP000318288">
    <property type="component" value="Unassembled WGS sequence"/>
</dbReference>
<evidence type="ECO:0000313" key="2">
    <source>
        <dbReference type="EMBL" id="TWU54719.1"/>
    </source>
</evidence>
<accession>A0A5C6F4I4</accession>
<dbReference type="GO" id="GO:0006259">
    <property type="term" value="P:DNA metabolic process"/>
    <property type="evidence" value="ECO:0007669"/>
    <property type="project" value="UniProtKB-ARBA"/>
</dbReference>
<feature type="domain" description="Exonuclease" evidence="1">
    <location>
        <begin position="9"/>
        <end position="202"/>
    </location>
</feature>
<keyword evidence="3" id="KW-1185">Reference proteome</keyword>
<name>A0A5C6F4I4_9BACT</name>
<dbReference type="EMBL" id="SJPW01000004">
    <property type="protein sequence ID" value="TWU54719.1"/>
    <property type="molecule type" value="Genomic_DNA"/>
</dbReference>
<comment type="caution">
    <text evidence="2">The sequence shown here is derived from an EMBL/GenBank/DDBJ whole genome shotgun (WGS) entry which is preliminary data.</text>
</comment>
<evidence type="ECO:0000259" key="1">
    <source>
        <dbReference type="SMART" id="SM00479"/>
    </source>
</evidence>
<sequence>MDPKRVDQRLVFFDLVAAGEETDRPIIQIAAIAVDQSLREIDRFEAKIRFRQSDADPRSFFGGTYDRRTWRHCELLEQDALVCVQNFLQQHSTLDAFGGVRENSPTAQLVAHNATAKLAFLRNWFLRHRAYFPASPRPLCIMQRAAWLLYEDVQMTPVSNYRLATLADYFGVEIRQTVKHDLLTKVEANLAIYRALQRWMPRSSAAIPARQLESISLAANAN</sequence>
<dbReference type="InterPro" id="IPR013520">
    <property type="entry name" value="Ribonucl_H"/>
</dbReference>
<gene>
    <name evidence="2" type="ORF">Poly51_34380</name>
</gene>
<evidence type="ECO:0000313" key="3">
    <source>
        <dbReference type="Proteomes" id="UP000318288"/>
    </source>
</evidence>
<proteinExistence type="predicted"/>
<dbReference type="GO" id="GO:0003676">
    <property type="term" value="F:nucleic acid binding"/>
    <property type="evidence" value="ECO:0007669"/>
    <property type="project" value="InterPro"/>
</dbReference>